<accession>N2AKS4</accession>
<dbReference type="AlphaFoldDB" id="N2AKS4"/>
<dbReference type="PATRIC" id="fig|1235802.3.peg.2009"/>
<dbReference type="EMBL" id="AQFT01000062">
    <property type="protein sequence ID" value="EMZ28676.1"/>
    <property type="molecule type" value="Genomic_DNA"/>
</dbReference>
<evidence type="ECO:0000313" key="2">
    <source>
        <dbReference type="Proteomes" id="UP000012589"/>
    </source>
</evidence>
<proteinExistence type="predicted"/>
<sequence>MIINKDCHTYLGKGTRAAAALRSNHYRQVSIYNNHFFFLLISADKIDGKKLIEEQDVP</sequence>
<keyword evidence="2" id="KW-1185">Reference proteome</keyword>
<comment type="caution">
    <text evidence="1">The sequence shown here is derived from an EMBL/GenBank/DDBJ whole genome shotgun (WGS) entry which is preliminary data.</text>
</comment>
<evidence type="ECO:0000313" key="1">
    <source>
        <dbReference type="EMBL" id="EMZ28676.1"/>
    </source>
</evidence>
<organism evidence="1 2">
    <name type="scientific">Eubacterium plexicaudatum ASF492</name>
    <dbReference type="NCBI Taxonomy" id="1235802"/>
    <lineage>
        <taxon>Bacteria</taxon>
        <taxon>Bacillati</taxon>
        <taxon>Bacillota</taxon>
        <taxon>Clostridia</taxon>
        <taxon>Eubacteriales</taxon>
        <taxon>Eubacteriaceae</taxon>
        <taxon>Eubacterium</taxon>
    </lineage>
</organism>
<dbReference type="HOGENOM" id="CLU_2972680_0_0_9"/>
<gene>
    <name evidence="1" type="ORF">C823_01897</name>
</gene>
<dbReference type="STRING" id="1235802.C823_01897"/>
<protein>
    <submittedName>
        <fullName evidence="1">Uncharacterized protein</fullName>
    </submittedName>
</protein>
<dbReference type="Proteomes" id="UP000012589">
    <property type="component" value="Unassembled WGS sequence"/>
</dbReference>
<reference evidence="1 2" key="1">
    <citation type="journal article" date="2014" name="Genome Announc.">
        <title>Draft genome sequences of the altered schaedler flora, a defined bacterial community from gnotobiotic mice.</title>
        <authorList>
            <person name="Wannemuehler M.J."/>
            <person name="Overstreet A.M."/>
            <person name="Ward D.V."/>
            <person name="Phillips G.J."/>
        </authorList>
    </citation>
    <scope>NUCLEOTIDE SEQUENCE [LARGE SCALE GENOMIC DNA]</scope>
    <source>
        <strain evidence="1 2">ASF492</strain>
    </source>
</reference>
<name>N2AKS4_9FIRM</name>